<name>A0A8S4N5H2_OWEFU</name>
<feature type="region of interest" description="Disordered" evidence="2">
    <location>
        <begin position="1"/>
        <end position="96"/>
    </location>
</feature>
<feature type="compositionally biased region" description="Basic and acidic residues" evidence="2">
    <location>
        <begin position="1126"/>
        <end position="1138"/>
    </location>
</feature>
<dbReference type="GO" id="GO:0036064">
    <property type="term" value="C:ciliary basal body"/>
    <property type="evidence" value="ECO:0007669"/>
    <property type="project" value="TreeGrafter"/>
</dbReference>
<feature type="compositionally biased region" description="Low complexity" evidence="2">
    <location>
        <begin position="1770"/>
        <end position="1783"/>
    </location>
</feature>
<feature type="region of interest" description="Disordered" evidence="2">
    <location>
        <begin position="735"/>
        <end position="756"/>
    </location>
</feature>
<feature type="coiled-coil region" evidence="1">
    <location>
        <begin position="200"/>
        <end position="230"/>
    </location>
</feature>
<feature type="compositionally biased region" description="Polar residues" evidence="2">
    <location>
        <begin position="667"/>
        <end position="680"/>
    </location>
</feature>
<evidence type="ECO:0000256" key="2">
    <source>
        <dbReference type="SAM" id="MobiDB-lite"/>
    </source>
</evidence>
<keyword evidence="1" id="KW-0175">Coiled coil</keyword>
<feature type="compositionally biased region" description="Basic and acidic residues" evidence="2">
    <location>
        <begin position="862"/>
        <end position="877"/>
    </location>
</feature>
<dbReference type="Pfam" id="PF15717">
    <property type="entry name" value="PCM1_C"/>
    <property type="match status" value="1"/>
</dbReference>
<feature type="compositionally biased region" description="Low complexity" evidence="2">
    <location>
        <begin position="1560"/>
        <end position="1570"/>
    </location>
</feature>
<feature type="domain" description="Pericentriolar material 1 protein C-terminal" evidence="3">
    <location>
        <begin position="1417"/>
        <end position="1932"/>
    </location>
</feature>
<accession>A0A8S4N5H2</accession>
<dbReference type="GO" id="GO:0071539">
    <property type="term" value="P:protein localization to centrosome"/>
    <property type="evidence" value="ECO:0007669"/>
    <property type="project" value="InterPro"/>
</dbReference>
<evidence type="ECO:0000313" key="5">
    <source>
        <dbReference type="Proteomes" id="UP000749559"/>
    </source>
</evidence>
<feature type="region of interest" description="Disordered" evidence="2">
    <location>
        <begin position="1558"/>
        <end position="1577"/>
    </location>
</feature>
<dbReference type="Proteomes" id="UP000749559">
    <property type="component" value="Unassembled WGS sequence"/>
</dbReference>
<feature type="region of interest" description="Disordered" evidence="2">
    <location>
        <begin position="1118"/>
        <end position="1148"/>
    </location>
</feature>
<feature type="compositionally biased region" description="Polar residues" evidence="2">
    <location>
        <begin position="29"/>
        <end position="58"/>
    </location>
</feature>
<sequence length="2005" mass="223539">MAGNERIVMSEPRPKFLQRLRNRTDSEGHSSNAGSAHQDNRPNNWDFSNWRPSQTFDPSKTKVKVGIGNTEREQSLSVESTPTSDNRKHRTPSTFPRTKMTAVTPKAHREAIENLRQALSFSESEGVSESDGEKNNERFTMRLNQNDINGHFVDNWIASDSEISDVEPPDSNQIVGRLMQIRDYIKQAAAMGGTLKASTEPAHREQVEKLERLVQHLKEQEKGYMNLLQRILAHRDETLLVVDHNSGGSGHSKISAADSTSIDMDMQSDVSECTTDRSLNANTRPKIESCLGKYSDAEDPLLSARSQSTQNSSTLDLESTLVPDSNQNWVHLFDNDYKESTTSTESEVGAAGPKNDELESLWYQNELLRKMLEQQEQLRSLQDRQSALMKLQKEADSKLRTLKDTDADEATLRAVGASNGVPHSDAVDLDTTATNTTATQSETDDTEQQIEDGTLVPSELKELRSRLNYLKNLYDSDSIQQTSQSETDGNNTDTMSVTSLNRRELKHKLKDLQDKKSRMDSLLMELQGMRAGQRPALNNEVDTQSNTSSVVHIQDSLQATASANATATDAQQMLEMLDARKKLKKLHDVRGRLTQLKDLVQYYQQGSEFIHEDDSEAPDQSSMLAFSDYEDPELMRSLRELKNRERRLLQDEELDTSQQATEDETSQVDATETASQQSSMYGGYEDDPEIQDKVRKLNAAKEKLARLQQLVAMVQQSPDAARVLPDDLAELAASIDGDTTSQATTTTQNDGPTVLSEQQREAFYETKVQEQRAELGELMQERQKLLAIQEQLQKLHEQFPISPRMREAEAATKEVVSTPAVRTRRQEAPYVTFQEPPAEVASNDELWEKMRRQRMLREELRQKKQELEDMMRKDQPRRAYGRNQDNQSDNISFSNKSDPLGMSVVSGDMTMATWGGSTVQDLEEIDEDENASGDGGELEEDEEDDGYPSDGIVQVEEEEEAAESDNGTYIIGEDYRQHLRAMHLPIPVVEERSPPGQSRPTIDPQDPRMNSLPGFTRNQLGSRGQPGVEELQHQLAGVNALCQSLIKEQEQLNRVLQGGTSDTSVHQGMVSDLASTYQAQLGQQQMLLSLNQVYSQLHSQQAEMQALQYQLYSVLGREEADEEGAGGDRPDSRYRRPESGMSRPDSAAYMHRYGPSPMPYGMPYGAPSPVGPYLRPSSASGGFNFNPQFPYGFQTGSPGYTDGRRSAGIQTDFSWGNYKDQSPTTGPTKRQPTERPSPTQRPMNQPNYAFQAKLNRSPLYTESSSQYEELPQQLSVRSTERLVPKLDLEEIFKSRPRKTKKLATGDVSGSARSDASSAVGQGYGSAIDSRKTRSRPQIPDDMYRPGLSAGISGTAFMDNASMASMVSQSSALSSMADDLAAMAAAKKMAARAKGGFPTGQNTGVKSTSELESESAQSDFSLFEALRETIYSEVATLISQNESRPHFLIELFRELQLLNSDYLRQRALYAVQDLVTRFLTEESVAGSVQAPPPRWLVTSNRRETNGDMTPSESLVTTDEEEVRARMLYTLNAGNVSKSEQSASQQGSVRSDKFDYAENVETTSSLSTPPSTGYWESGGFSQDLGDTVIHLDKALSRMREYERQKDQSASPANAREKKESISVASSSAQDQGSESSVSDMAYPRIDTQQLDHQIKAIMTEVIPILKEQMDNVCSSQLLSYIKRMVLQLTKQKNDEQEFVRFFHKQLGSILQDSLAKFEGRKMRECGEDLLVEMSEILFNELAFFRLMQDLDEPGKQVKKKLRDWSKESQTSTETAATGDTQGDTTQGDEETTQGEEETTQGEEETTQSSESEESESEDDETREPTIKASLTEEEELGKARDDEMANKVDINDSHYSQGQNRRIELAVSETKPFTSIGSDEEEDEEENEMSAEDPSTAVSRQPENDEGSTKDDVAAKEPSEQPQVNGKVENEITVDDIPVALNVDQIKIENKMAEEDSENPNPAQIILTTMEPGLELAGDPQAIKEPEAEQALADGAGDSTSKSETEV</sequence>
<feature type="compositionally biased region" description="Basic and acidic residues" evidence="2">
    <location>
        <begin position="1905"/>
        <end position="1917"/>
    </location>
</feature>
<reference evidence="4" key="1">
    <citation type="submission" date="2022-03" db="EMBL/GenBank/DDBJ databases">
        <authorList>
            <person name="Martin C."/>
        </authorList>
    </citation>
    <scope>NUCLEOTIDE SEQUENCE</scope>
</reference>
<organism evidence="4 5">
    <name type="scientific">Owenia fusiformis</name>
    <name type="common">Polychaete worm</name>
    <dbReference type="NCBI Taxonomy" id="6347"/>
    <lineage>
        <taxon>Eukaryota</taxon>
        <taxon>Metazoa</taxon>
        <taxon>Spiralia</taxon>
        <taxon>Lophotrochozoa</taxon>
        <taxon>Annelida</taxon>
        <taxon>Polychaeta</taxon>
        <taxon>Sedentaria</taxon>
        <taxon>Canalipalpata</taxon>
        <taxon>Sabellida</taxon>
        <taxon>Oweniida</taxon>
        <taxon>Oweniidae</taxon>
        <taxon>Owenia</taxon>
    </lineage>
</organism>
<dbReference type="GO" id="GO:1905515">
    <property type="term" value="P:non-motile cilium assembly"/>
    <property type="evidence" value="ECO:0007669"/>
    <property type="project" value="TreeGrafter"/>
</dbReference>
<gene>
    <name evidence="4" type="ORF">OFUS_LOCUS3573</name>
</gene>
<dbReference type="EMBL" id="CAIIXF020000002">
    <property type="protein sequence ID" value="CAH1776394.1"/>
    <property type="molecule type" value="Genomic_DNA"/>
</dbReference>
<feature type="region of interest" description="Disordered" evidence="2">
    <location>
        <begin position="1754"/>
        <end position="1929"/>
    </location>
</feature>
<feature type="region of interest" description="Disordered" evidence="2">
    <location>
        <begin position="862"/>
        <end position="905"/>
    </location>
</feature>
<protein>
    <recommendedName>
        <fullName evidence="3">Pericentriolar material 1 protein C-terminal domain-containing protein</fullName>
    </recommendedName>
</protein>
<feature type="region of interest" description="Disordered" evidence="2">
    <location>
        <begin position="651"/>
        <end position="687"/>
    </location>
</feature>
<feature type="coiled-coil region" evidence="1">
    <location>
        <begin position="761"/>
        <end position="798"/>
    </location>
</feature>
<keyword evidence="5" id="KW-1185">Reference proteome</keyword>
<dbReference type="GO" id="GO:0034451">
    <property type="term" value="C:centriolar satellite"/>
    <property type="evidence" value="ECO:0007669"/>
    <property type="project" value="TreeGrafter"/>
</dbReference>
<feature type="region of interest" description="Disordered" evidence="2">
    <location>
        <begin position="1597"/>
        <end position="1640"/>
    </location>
</feature>
<feature type="compositionally biased region" description="Low complexity" evidence="2">
    <location>
        <begin position="1622"/>
        <end position="1636"/>
    </location>
</feature>
<feature type="compositionally biased region" description="Low complexity" evidence="2">
    <location>
        <begin position="739"/>
        <end position="748"/>
    </location>
</feature>
<dbReference type="OrthoDB" id="2125770at2759"/>
<evidence type="ECO:0000256" key="1">
    <source>
        <dbReference type="SAM" id="Coils"/>
    </source>
</evidence>
<feature type="compositionally biased region" description="Polar residues" evidence="2">
    <location>
        <begin position="1310"/>
        <end position="1319"/>
    </location>
</feature>
<comment type="caution">
    <text evidence="4">The sequence shown here is derived from an EMBL/GenBank/DDBJ whole genome shotgun (WGS) entry which is preliminary data.</text>
</comment>
<dbReference type="PANTHER" id="PTHR14164">
    <property type="entry name" value="PERICENTRIOLAR MATERIAL 1-RELATED"/>
    <property type="match status" value="1"/>
</dbReference>
<feature type="region of interest" description="Disordered" evidence="2">
    <location>
        <begin position="918"/>
        <end position="949"/>
    </location>
</feature>
<feature type="compositionally biased region" description="Acidic residues" evidence="2">
    <location>
        <begin position="921"/>
        <end position="947"/>
    </location>
</feature>
<feature type="coiled-coil region" evidence="1">
    <location>
        <begin position="690"/>
        <end position="717"/>
    </location>
</feature>
<feature type="compositionally biased region" description="Acidic residues" evidence="2">
    <location>
        <begin position="1784"/>
        <end position="1819"/>
    </location>
</feature>
<feature type="compositionally biased region" description="Polar residues" evidence="2">
    <location>
        <begin position="75"/>
        <end position="84"/>
    </location>
</feature>
<feature type="coiled-coil region" evidence="1">
    <location>
        <begin position="495"/>
        <end position="529"/>
    </location>
</feature>
<feature type="compositionally biased region" description="Acidic residues" evidence="2">
    <location>
        <begin position="651"/>
        <end position="666"/>
    </location>
</feature>
<feature type="compositionally biased region" description="Acidic residues" evidence="2">
    <location>
        <begin position="1876"/>
        <end position="1889"/>
    </location>
</feature>
<dbReference type="PANTHER" id="PTHR14164:SF12">
    <property type="entry name" value="PERICENTRIOLAR MATERIAL 1 PROTEIN"/>
    <property type="match status" value="1"/>
</dbReference>
<feature type="region of interest" description="Disordered" evidence="2">
    <location>
        <begin position="1986"/>
        <end position="2005"/>
    </location>
</feature>
<dbReference type="GO" id="GO:0034454">
    <property type="term" value="P:microtubule anchoring at centrosome"/>
    <property type="evidence" value="ECO:0007669"/>
    <property type="project" value="InterPro"/>
</dbReference>
<feature type="compositionally biased region" description="Polar residues" evidence="2">
    <location>
        <begin position="883"/>
        <end position="897"/>
    </location>
</feature>
<evidence type="ECO:0000313" key="4">
    <source>
        <dbReference type="EMBL" id="CAH1776394.1"/>
    </source>
</evidence>
<dbReference type="InterPro" id="IPR024138">
    <property type="entry name" value="Pericentriolar_Pcm1"/>
</dbReference>
<proteinExistence type="predicted"/>
<feature type="region of interest" description="Disordered" evidence="2">
    <location>
        <begin position="1298"/>
        <end position="1345"/>
    </location>
</feature>
<feature type="compositionally biased region" description="Basic and acidic residues" evidence="2">
    <location>
        <begin position="1834"/>
        <end position="1850"/>
    </location>
</feature>
<feature type="compositionally biased region" description="Polar residues" evidence="2">
    <location>
        <begin position="1208"/>
        <end position="1246"/>
    </location>
</feature>
<dbReference type="InterPro" id="IPR031446">
    <property type="entry name" value="PCM1_C"/>
</dbReference>
<feature type="region of interest" description="Disordered" evidence="2">
    <location>
        <begin position="990"/>
        <end position="1010"/>
    </location>
</feature>
<evidence type="ECO:0000259" key="3">
    <source>
        <dbReference type="Pfam" id="PF15717"/>
    </source>
</evidence>
<feature type="region of interest" description="Disordered" evidence="2">
    <location>
        <begin position="1194"/>
        <end position="1246"/>
    </location>
</feature>